<keyword evidence="10" id="KW-0819">tRNA processing</keyword>
<keyword evidence="15" id="KW-1185">Reference proteome</keyword>
<dbReference type="Gene3D" id="3.40.50.12160">
    <property type="entry name" value="Methylthiotransferase, N-terminal domain"/>
    <property type="match status" value="1"/>
</dbReference>
<dbReference type="InterPro" id="IPR058240">
    <property type="entry name" value="rSAM_sf"/>
</dbReference>
<organism evidence="14 15">
    <name type="scientific">Mucilaginibacter mallensis</name>
    <dbReference type="NCBI Taxonomy" id="652787"/>
    <lineage>
        <taxon>Bacteria</taxon>
        <taxon>Pseudomonadati</taxon>
        <taxon>Bacteroidota</taxon>
        <taxon>Sphingobacteriia</taxon>
        <taxon>Sphingobacteriales</taxon>
        <taxon>Sphingobacteriaceae</taxon>
        <taxon>Mucilaginibacter</taxon>
    </lineage>
</organism>
<keyword evidence="2 10" id="KW-0004">4Fe-4S</keyword>
<comment type="subunit">
    <text evidence="10">Monomer.</text>
</comment>
<evidence type="ECO:0000256" key="1">
    <source>
        <dbReference type="ARBA" id="ARBA00003234"/>
    </source>
</evidence>
<dbReference type="GO" id="GO:0051539">
    <property type="term" value="F:4 iron, 4 sulfur cluster binding"/>
    <property type="evidence" value="ECO:0007669"/>
    <property type="project" value="UniProtKB-UniRule"/>
</dbReference>
<dbReference type="STRING" id="652787.SAMN05216490_0381"/>
<evidence type="ECO:0000256" key="7">
    <source>
        <dbReference type="ARBA" id="ARBA00023004"/>
    </source>
</evidence>
<evidence type="ECO:0000313" key="15">
    <source>
        <dbReference type="Proteomes" id="UP000199679"/>
    </source>
</evidence>
<dbReference type="Proteomes" id="UP000199679">
    <property type="component" value="Chromosome I"/>
</dbReference>
<dbReference type="Pfam" id="PF00919">
    <property type="entry name" value="UPF0004"/>
    <property type="match status" value="1"/>
</dbReference>
<dbReference type="SFLD" id="SFLDF00273">
    <property type="entry name" value="(dimethylallyl)adenosine_tRNA"/>
    <property type="match status" value="1"/>
</dbReference>
<keyword evidence="4 10" id="KW-0808">Transferase</keyword>
<feature type="binding site" evidence="10">
    <location>
        <position position="192"/>
    </location>
    <ligand>
        <name>[4Fe-4S] cluster</name>
        <dbReference type="ChEBI" id="CHEBI:49883"/>
        <label>2</label>
        <note>4Fe-4S-S-AdoMet</note>
    </ligand>
</feature>
<evidence type="ECO:0000256" key="6">
    <source>
        <dbReference type="ARBA" id="ARBA00022723"/>
    </source>
</evidence>
<evidence type="ECO:0000259" key="11">
    <source>
        <dbReference type="PROSITE" id="PS50926"/>
    </source>
</evidence>
<feature type="domain" description="TRAM" evidence="11">
    <location>
        <begin position="445"/>
        <end position="509"/>
    </location>
</feature>
<dbReference type="PANTHER" id="PTHR43020">
    <property type="entry name" value="CDK5 REGULATORY SUBUNIT-ASSOCIATED PROTEIN 1"/>
    <property type="match status" value="1"/>
</dbReference>
<dbReference type="AlphaFoldDB" id="A0A1H1NSW5"/>
<dbReference type="SMART" id="SM00729">
    <property type="entry name" value="Elp3"/>
    <property type="match status" value="1"/>
</dbReference>
<dbReference type="NCBIfam" id="TIGR00089">
    <property type="entry name" value="MiaB/RimO family radical SAM methylthiotransferase"/>
    <property type="match status" value="1"/>
</dbReference>
<dbReference type="InterPro" id="IPR006463">
    <property type="entry name" value="MiaB_methiolase"/>
</dbReference>
<feature type="binding site" evidence="10">
    <location>
        <position position="110"/>
    </location>
    <ligand>
        <name>[4Fe-4S] cluster</name>
        <dbReference type="ChEBI" id="CHEBI:49883"/>
        <label>1</label>
    </ligand>
</feature>
<comment type="similarity">
    <text evidence="10">Belongs to the methylthiotransferase family. MiaB subfamily.</text>
</comment>
<proteinExistence type="inferred from homology"/>
<comment type="cofactor">
    <cofactor evidence="10">
        <name>[4Fe-4S] cluster</name>
        <dbReference type="ChEBI" id="CHEBI:49883"/>
    </cofactor>
    <text evidence="10">Binds 2 [4Fe-4S] clusters. One cluster is coordinated with 3 cysteines and an exchangeable S-adenosyl-L-methionine.</text>
</comment>
<dbReference type="GO" id="GO:0035597">
    <property type="term" value="F:tRNA-2-methylthio-N(6)-dimethylallyladenosine(37) synthase activity"/>
    <property type="evidence" value="ECO:0007669"/>
    <property type="project" value="UniProtKB-EC"/>
</dbReference>
<feature type="binding site" evidence="10">
    <location>
        <position position="40"/>
    </location>
    <ligand>
        <name>[4Fe-4S] cluster</name>
        <dbReference type="ChEBI" id="CHEBI:49883"/>
        <label>1</label>
    </ligand>
</feature>
<dbReference type="GO" id="GO:0005829">
    <property type="term" value="C:cytosol"/>
    <property type="evidence" value="ECO:0007669"/>
    <property type="project" value="TreeGrafter"/>
</dbReference>
<feature type="binding site" evidence="10">
    <location>
        <position position="189"/>
    </location>
    <ligand>
        <name>[4Fe-4S] cluster</name>
        <dbReference type="ChEBI" id="CHEBI:49883"/>
        <label>2</label>
        <note>4Fe-4S-S-AdoMet</note>
    </ligand>
</feature>
<comment type="subcellular location">
    <subcellularLocation>
        <location evidence="10">Cytoplasm</location>
    </subcellularLocation>
</comment>
<dbReference type="FunFam" id="3.40.50.12160:FF:000003">
    <property type="entry name" value="CDK5 regulatory subunit-associated protein 1"/>
    <property type="match status" value="1"/>
</dbReference>
<dbReference type="Gene3D" id="3.80.30.20">
    <property type="entry name" value="tm_1862 like domain"/>
    <property type="match status" value="1"/>
</dbReference>
<evidence type="ECO:0000256" key="10">
    <source>
        <dbReference type="HAMAP-Rule" id="MF_01864"/>
    </source>
</evidence>
<dbReference type="InterPro" id="IPR038135">
    <property type="entry name" value="Methylthiotransferase_N_sf"/>
</dbReference>
<feature type="binding site" evidence="10">
    <location>
        <position position="76"/>
    </location>
    <ligand>
        <name>[4Fe-4S] cluster</name>
        <dbReference type="ChEBI" id="CHEBI:49883"/>
        <label>1</label>
    </ligand>
</feature>
<dbReference type="InterPro" id="IPR006638">
    <property type="entry name" value="Elp3/MiaA/NifB-like_rSAM"/>
</dbReference>
<feature type="binding site" evidence="10">
    <location>
        <position position="185"/>
    </location>
    <ligand>
        <name>[4Fe-4S] cluster</name>
        <dbReference type="ChEBI" id="CHEBI:49883"/>
        <label>2</label>
        <note>4Fe-4S-S-AdoMet</note>
    </ligand>
</feature>
<evidence type="ECO:0000256" key="9">
    <source>
        <dbReference type="ARBA" id="ARBA00033765"/>
    </source>
</evidence>
<dbReference type="PANTHER" id="PTHR43020:SF2">
    <property type="entry name" value="MITOCHONDRIAL TRNA METHYLTHIOTRANSFERASE CDK5RAP1"/>
    <property type="match status" value="1"/>
</dbReference>
<dbReference type="HAMAP" id="MF_01864">
    <property type="entry name" value="tRNA_metthiotr_MiaB"/>
    <property type="match status" value="1"/>
</dbReference>
<dbReference type="RefSeq" id="WP_091368372.1">
    <property type="nucleotide sequence ID" value="NZ_LT629740.1"/>
</dbReference>
<evidence type="ECO:0000256" key="4">
    <source>
        <dbReference type="ARBA" id="ARBA00022679"/>
    </source>
</evidence>
<evidence type="ECO:0000313" key="14">
    <source>
        <dbReference type="EMBL" id="SDS01469.1"/>
    </source>
</evidence>
<dbReference type="SFLD" id="SFLDG01082">
    <property type="entry name" value="B12-binding_domain_containing"/>
    <property type="match status" value="1"/>
</dbReference>
<evidence type="ECO:0000256" key="3">
    <source>
        <dbReference type="ARBA" id="ARBA00022490"/>
    </source>
</evidence>
<name>A0A1H1NSW5_MUCMA</name>
<dbReference type="InterPro" id="IPR020612">
    <property type="entry name" value="Methylthiotransferase_CS"/>
</dbReference>
<dbReference type="PROSITE" id="PS50926">
    <property type="entry name" value="TRAM"/>
    <property type="match status" value="1"/>
</dbReference>
<gene>
    <name evidence="10" type="primary">miaB</name>
    <name evidence="14" type="ORF">SAMN05216490_0381</name>
</gene>
<keyword evidence="5 10" id="KW-0949">S-adenosyl-L-methionine</keyword>
<evidence type="ECO:0000256" key="2">
    <source>
        <dbReference type="ARBA" id="ARBA00022485"/>
    </source>
</evidence>
<dbReference type="OrthoDB" id="9805215at2"/>
<comment type="function">
    <text evidence="1 10">Catalyzes the methylthiolation of N6-(dimethylallyl)adenosine (i(6)A), leading to the formation of 2-methylthio-N6-(dimethylallyl)adenosine (ms(2)i(6)A) at position 37 in tRNAs that read codons beginning with uridine.</text>
</comment>
<accession>A0A1H1NSW5</accession>
<dbReference type="SFLD" id="SFLDG01061">
    <property type="entry name" value="methylthiotransferase"/>
    <property type="match status" value="1"/>
</dbReference>
<dbReference type="Pfam" id="PF04055">
    <property type="entry name" value="Radical_SAM"/>
    <property type="match status" value="1"/>
</dbReference>
<dbReference type="InterPro" id="IPR005839">
    <property type="entry name" value="Methylthiotransferase"/>
</dbReference>
<dbReference type="InterPro" id="IPR013848">
    <property type="entry name" value="Methylthiotransferase_N"/>
</dbReference>
<keyword evidence="7 10" id="KW-0408">Iron</keyword>
<dbReference type="GO" id="GO:0046872">
    <property type="term" value="F:metal ion binding"/>
    <property type="evidence" value="ECO:0007669"/>
    <property type="project" value="UniProtKB-KW"/>
</dbReference>
<evidence type="ECO:0000256" key="8">
    <source>
        <dbReference type="ARBA" id="ARBA00023014"/>
    </source>
</evidence>
<feature type="domain" description="MTTase N-terminal" evidence="12">
    <location>
        <begin position="31"/>
        <end position="147"/>
    </location>
</feature>
<sequence length="523" mass="59058">MDLLIPDKTHDESRQGEALLLEPVAGKNNGRKLYIESYGCAMNFSDSEIVASILQDKGFETTTDFNNADVVLINTCSIRENAEQRVRNRLKEFTVAKVKNPGMVVGVLGCMAERLKSKFLEEEKLVDVVVGPDAYRDLPGLIERVDDGQKAVNVLLSREETYADISPVRLNSNGINAFVSIMRGCDNMCSFCVVPFTRGRERSREPLSIVAECTDLFNRGYREVTLLGQNVDSYKWNPEKQNAKAEDQKPIMGMDLLEKVLSSGEDLGETQDQALEEVKEGVTFANLLEMVAEISPELRIRFSTSHPKDITDDVLYTMKAYDNICKYIHLPVQSGNTRVLKLMNRTYSRDWYIDRINAIRRIIPECAISTDVITGFCSETEEEHQDTLSMMDYVQYYFAYMFMYSERPGTLAAKRYADDIPEAVKHQRLKEVVAKQQEHSHARLKQLVGTTQKVLIEGFSKKSDKDYSGRSDQNTVVVFPVGEGYKPGQYVNVHIDRCTTATLIGTVSPKPPEGELRRVAMGI</sequence>
<feature type="domain" description="Radical SAM core" evidence="13">
    <location>
        <begin position="171"/>
        <end position="442"/>
    </location>
</feature>
<evidence type="ECO:0000256" key="5">
    <source>
        <dbReference type="ARBA" id="ARBA00022691"/>
    </source>
</evidence>
<dbReference type="PROSITE" id="PS51449">
    <property type="entry name" value="MTTASE_N"/>
    <property type="match status" value="1"/>
</dbReference>
<dbReference type="PROSITE" id="PS51918">
    <property type="entry name" value="RADICAL_SAM"/>
    <property type="match status" value="1"/>
</dbReference>
<dbReference type="SFLD" id="SFLDF00413">
    <property type="entry name" value="CDK5RAP1"/>
    <property type="match status" value="1"/>
</dbReference>
<dbReference type="EMBL" id="LT629740">
    <property type="protein sequence ID" value="SDS01469.1"/>
    <property type="molecule type" value="Genomic_DNA"/>
</dbReference>
<dbReference type="PROSITE" id="PS01278">
    <property type="entry name" value="MTTASE_RADICAL"/>
    <property type="match status" value="1"/>
</dbReference>
<keyword evidence="6 10" id="KW-0479">Metal-binding</keyword>
<dbReference type="InterPro" id="IPR023404">
    <property type="entry name" value="rSAM_horseshoe"/>
</dbReference>
<dbReference type="Pfam" id="PF01938">
    <property type="entry name" value="TRAM"/>
    <property type="match status" value="1"/>
</dbReference>
<dbReference type="InterPro" id="IPR007197">
    <property type="entry name" value="rSAM"/>
</dbReference>
<keyword evidence="3 10" id="KW-0963">Cytoplasm</keyword>
<keyword evidence="8 10" id="KW-0411">Iron-sulfur</keyword>
<comment type="catalytic activity">
    <reaction evidence="10">
        <text>N(6)-dimethylallyladenosine(37) in tRNA + (sulfur carrier)-SH + AH2 + 2 S-adenosyl-L-methionine = 2-methylsulfanyl-N(6)-dimethylallyladenosine(37) in tRNA + (sulfur carrier)-H + 5'-deoxyadenosine + L-methionine + A + S-adenosyl-L-homocysteine + 2 H(+)</text>
        <dbReference type="Rhea" id="RHEA:37067"/>
        <dbReference type="Rhea" id="RHEA-COMP:10375"/>
        <dbReference type="Rhea" id="RHEA-COMP:10376"/>
        <dbReference type="Rhea" id="RHEA-COMP:14737"/>
        <dbReference type="Rhea" id="RHEA-COMP:14739"/>
        <dbReference type="ChEBI" id="CHEBI:13193"/>
        <dbReference type="ChEBI" id="CHEBI:15378"/>
        <dbReference type="ChEBI" id="CHEBI:17319"/>
        <dbReference type="ChEBI" id="CHEBI:17499"/>
        <dbReference type="ChEBI" id="CHEBI:29917"/>
        <dbReference type="ChEBI" id="CHEBI:57844"/>
        <dbReference type="ChEBI" id="CHEBI:57856"/>
        <dbReference type="ChEBI" id="CHEBI:59789"/>
        <dbReference type="ChEBI" id="CHEBI:64428"/>
        <dbReference type="ChEBI" id="CHEBI:74415"/>
        <dbReference type="ChEBI" id="CHEBI:74417"/>
        <dbReference type="EC" id="2.8.4.3"/>
    </reaction>
</comment>
<dbReference type="SFLD" id="SFLDS00029">
    <property type="entry name" value="Radical_SAM"/>
    <property type="match status" value="1"/>
</dbReference>
<dbReference type="EC" id="2.8.4.3" evidence="9 10"/>
<evidence type="ECO:0000259" key="13">
    <source>
        <dbReference type="PROSITE" id="PS51918"/>
    </source>
</evidence>
<dbReference type="InterPro" id="IPR002792">
    <property type="entry name" value="TRAM_dom"/>
</dbReference>
<evidence type="ECO:0000259" key="12">
    <source>
        <dbReference type="PROSITE" id="PS51449"/>
    </source>
</evidence>
<dbReference type="SUPFAM" id="SSF102114">
    <property type="entry name" value="Radical SAM enzymes"/>
    <property type="match status" value="1"/>
</dbReference>
<protein>
    <recommendedName>
        <fullName evidence="9 10">tRNA-2-methylthio-N(6)-dimethylallyladenosine synthase</fullName>
        <ecNumber evidence="9 10">2.8.4.3</ecNumber>
    </recommendedName>
    <alternativeName>
        <fullName evidence="10">(Dimethylallyl)adenosine tRNA methylthiotransferase MiaB</fullName>
    </alternativeName>
    <alternativeName>
        <fullName evidence="10">tRNA-i(6)A37 methylthiotransferase</fullName>
    </alternativeName>
</protein>
<reference evidence="14 15" key="1">
    <citation type="submission" date="2016-10" db="EMBL/GenBank/DDBJ databases">
        <authorList>
            <person name="de Groot N.N."/>
        </authorList>
    </citation>
    <scope>NUCLEOTIDE SEQUENCE [LARGE SCALE GENOMIC DNA]</scope>
    <source>
        <strain evidence="14 15">MP1X4</strain>
    </source>
</reference>